<name>A0ACC3D258_9PEZI</name>
<protein>
    <submittedName>
        <fullName evidence="1">Uncharacterized protein</fullName>
    </submittedName>
</protein>
<keyword evidence="2" id="KW-1185">Reference proteome</keyword>
<organism evidence="1 2">
    <name type="scientific">Coniosporium uncinatum</name>
    <dbReference type="NCBI Taxonomy" id="93489"/>
    <lineage>
        <taxon>Eukaryota</taxon>
        <taxon>Fungi</taxon>
        <taxon>Dikarya</taxon>
        <taxon>Ascomycota</taxon>
        <taxon>Pezizomycotina</taxon>
        <taxon>Dothideomycetes</taxon>
        <taxon>Dothideomycetes incertae sedis</taxon>
        <taxon>Coniosporium</taxon>
    </lineage>
</organism>
<evidence type="ECO:0000313" key="2">
    <source>
        <dbReference type="Proteomes" id="UP001186974"/>
    </source>
</evidence>
<proteinExistence type="predicted"/>
<reference evidence="1" key="1">
    <citation type="submission" date="2024-09" db="EMBL/GenBank/DDBJ databases">
        <title>Black Yeasts Isolated from many extreme environments.</title>
        <authorList>
            <person name="Coleine C."/>
            <person name="Stajich J.E."/>
            <person name="Selbmann L."/>
        </authorList>
    </citation>
    <scope>NUCLEOTIDE SEQUENCE</scope>
    <source>
        <strain evidence="1">CCFEE 5737</strain>
    </source>
</reference>
<gene>
    <name evidence="1" type="ORF">LTS18_008290</name>
</gene>
<evidence type="ECO:0000313" key="1">
    <source>
        <dbReference type="EMBL" id="KAK3060551.1"/>
    </source>
</evidence>
<dbReference type="Proteomes" id="UP001186974">
    <property type="component" value="Unassembled WGS sequence"/>
</dbReference>
<sequence length="92" mass="10611">TNHFNIGSLMERGIRLIGNGQAPVHLYWEKLLKMIQDGEIEPLKMVSHRVDIKDLDKVYYDFEKKADGMQKVYVQTKFSAPPCEGCPPLKVY</sequence>
<comment type="caution">
    <text evidence="1">The sequence shown here is derived from an EMBL/GenBank/DDBJ whole genome shotgun (WGS) entry which is preliminary data.</text>
</comment>
<accession>A0ACC3D258</accession>
<feature type="non-terminal residue" evidence="1">
    <location>
        <position position="1"/>
    </location>
</feature>
<dbReference type="EMBL" id="JAWDJW010008482">
    <property type="protein sequence ID" value="KAK3060551.1"/>
    <property type="molecule type" value="Genomic_DNA"/>
</dbReference>